<keyword evidence="1" id="KW-0328">Glycosyltransferase</keyword>
<keyword evidence="5" id="KW-1185">Reference proteome</keyword>
<dbReference type="PANTHER" id="PTHR12526:SF624">
    <property type="entry name" value="BLR6297 PROTEIN"/>
    <property type="match status" value="1"/>
</dbReference>
<dbReference type="Pfam" id="PF13692">
    <property type="entry name" value="Glyco_trans_1_4"/>
    <property type="match status" value="1"/>
</dbReference>
<dbReference type="CDD" id="cd03794">
    <property type="entry name" value="GT4_WbuB-like"/>
    <property type="match status" value="1"/>
</dbReference>
<evidence type="ECO:0000256" key="1">
    <source>
        <dbReference type="ARBA" id="ARBA00022676"/>
    </source>
</evidence>
<dbReference type="SUPFAM" id="SSF53756">
    <property type="entry name" value="UDP-Glycosyltransferase/glycogen phosphorylase"/>
    <property type="match status" value="1"/>
</dbReference>
<dbReference type="Pfam" id="PF13579">
    <property type="entry name" value="Glyco_trans_4_4"/>
    <property type="match status" value="1"/>
</dbReference>
<dbReference type="RefSeq" id="WP_307489155.1">
    <property type="nucleotide sequence ID" value="NZ_JAUSVB010000001.1"/>
</dbReference>
<dbReference type="Proteomes" id="UP001239626">
    <property type="component" value="Unassembled WGS sequence"/>
</dbReference>
<evidence type="ECO:0000256" key="2">
    <source>
        <dbReference type="ARBA" id="ARBA00022679"/>
    </source>
</evidence>
<sequence length="439" mass="49046">MRPPRVLIIVQNLPVPLDRRVWLEAQALTAAGYQVSVICPKGPDDPARQVLDGVGIYKYRPAPEANGLLGFVVEFAYSWLRTAALSVVVRRERGFDVIQACNPPDTYWLLALLWRVAGVRFVFDHHDLNPELFRSRFGEPRSIGARAQYGGLLWLERRTFRAADRVISTNESYRRVALERGGVPREHTEVVRSGPDTRRMRPVVPESDRARGGHLLVYLGIMGPQDDVHVVLEVMDELVRVRGRQDVRAALLGFGDTLEDLRRQCIALGLDDVVEFTGRVGLREIGDYLSAASLGLGPDRNTPLNDASTMNKTMEYMAYAVPAVSFDLTETRFSAGDTGVIVPSGDIGAFADAVEELLDDEHRRVALSLAARERATAELDWRPQRSRYLGVFDGLLRFRSTVPSDDPAPDTKDPWGRAYVDLDEPGRLESFVRSRGPAR</sequence>
<dbReference type="InterPro" id="IPR028098">
    <property type="entry name" value="Glyco_trans_4-like_N"/>
</dbReference>
<name>A0ABU0E9P2_9CELL</name>
<reference evidence="4 5" key="1">
    <citation type="submission" date="2023-07" db="EMBL/GenBank/DDBJ databases">
        <title>Sorghum-associated microbial communities from plants grown in Nebraska, USA.</title>
        <authorList>
            <person name="Schachtman D."/>
        </authorList>
    </citation>
    <scope>NUCLEOTIDE SEQUENCE [LARGE SCALE GENOMIC DNA]</scope>
    <source>
        <strain evidence="4 5">BE332</strain>
    </source>
</reference>
<dbReference type="Gene3D" id="3.40.50.2000">
    <property type="entry name" value="Glycogen Phosphorylase B"/>
    <property type="match status" value="2"/>
</dbReference>
<accession>A0ABU0E9P2</accession>
<evidence type="ECO:0000313" key="5">
    <source>
        <dbReference type="Proteomes" id="UP001239626"/>
    </source>
</evidence>
<comment type="caution">
    <text evidence="4">The sequence shown here is derived from an EMBL/GenBank/DDBJ whole genome shotgun (WGS) entry which is preliminary data.</text>
</comment>
<dbReference type="PANTHER" id="PTHR12526">
    <property type="entry name" value="GLYCOSYLTRANSFERASE"/>
    <property type="match status" value="1"/>
</dbReference>
<organism evidence="4 5">
    <name type="scientific">Cellulomonas humilata</name>
    <dbReference type="NCBI Taxonomy" id="144055"/>
    <lineage>
        <taxon>Bacteria</taxon>
        <taxon>Bacillati</taxon>
        <taxon>Actinomycetota</taxon>
        <taxon>Actinomycetes</taxon>
        <taxon>Micrococcales</taxon>
        <taxon>Cellulomonadaceae</taxon>
        <taxon>Cellulomonas</taxon>
    </lineage>
</organism>
<proteinExistence type="predicted"/>
<dbReference type="EMBL" id="JAUSVB010000001">
    <property type="protein sequence ID" value="MDQ0371970.1"/>
    <property type="molecule type" value="Genomic_DNA"/>
</dbReference>
<gene>
    <name evidence="4" type="ORF">J2X26_000267</name>
</gene>
<protein>
    <submittedName>
        <fullName evidence="4">Glycosyltransferase involved in cell wall biosynthesis</fullName>
    </submittedName>
</protein>
<feature type="domain" description="Glycosyltransferase subfamily 4-like N-terminal" evidence="3">
    <location>
        <begin position="19"/>
        <end position="193"/>
    </location>
</feature>
<evidence type="ECO:0000313" key="4">
    <source>
        <dbReference type="EMBL" id="MDQ0371970.1"/>
    </source>
</evidence>
<evidence type="ECO:0000259" key="3">
    <source>
        <dbReference type="Pfam" id="PF13579"/>
    </source>
</evidence>
<keyword evidence="2" id="KW-0808">Transferase</keyword>